<accession>A0A8J2LLX8</accession>
<dbReference type="GO" id="GO:0005549">
    <property type="term" value="F:odorant binding"/>
    <property type="evidence" value="ECO:0007669"/>
    <property type="project" value="InterPro"/>
</dbReference>
<sequence>MGKKLNVILVLAVANAFMEIKGFPQASPPSATEEFCGAPPDEAINATVTCIQKLNIKELDMEHFSTDSGRPIDPSFDDKCLSKCVFVDAGLMSDDGEPILEAFKDDFKKYHTEKYHQYLADITSSCFSLAETQFKSTGGAKGNPCKYASTLAQCLAAEEFKICNPDGSKAKE</sequence>
<evidence type="ECO:0000313" key="2">
    <source>
        <dbReference type="EMBL" id="CAG7835554.1"/>
    </source>
</evidence>
<dbReference type="InterPro" id="IPR006170">
    <property type="entry name" value="PBP/GOBP"/>
</dbReference>
<dbReference type="EMBL" id="CAJVCH010570667">
    <property type="protein sequence ID" value="CAG7835554.1"/>
    <property type="molecule type" value="Genomic_DNA"/>
</dbReference>
<evidence type="ECO:0000256" key="1">
    <source>
        <dbReference type="SAM" id="SignalP"/>
    </source>
</evidence>
<dbReference type="CDD" id="cd23992">
    <property type="entry name" value="PBP_GOBP"/>
    <property type="match status" value="1"/>
</dbReference>
<comment type="caution">
    <text evidence="2">The sequence shown here is derived from an EMBL/GenBank/DDBJ whole genome shotgun (WGS) entry which is preliminary data.</text>
</comment>
<gene>
    <name evidence="2" type="ORF">AFUS01_LOCUS44911</name>
</gene>
<reference evidence="2" key="1">
    <citation type="submission" date="2021-06" db="EMBL/GenBank/DDBJ databases">
        <authorList>
            <person name="Hodson N. C."/>
            <person name="Mongue J. A."/>
            <person name="Jaron S. K."/>
        </authorList>
    </citation>
    <scope>NUCLEOTIDE SEQUENCE</scope>
</reference>
<keyword evidence="3" id="KW-1185">Reference proteome</keyword>
<feature type="signal peptide" evidence="1">
    <location>
        <begin position="1"/>
        <end position="22"/>
    </location>
</feature>
<proteinExistence type="predicted"/>
<feature type="chain" id="PRO_5035178328" evidence="1">
    <location>
        <begin position="23"/>
        <end position="172"/>
    </location>
</feature>
<protein>
    <submittedName>
        <fullName evidence="2">Uncharacterized protein</fullName>
    </submittedName>
</protein>
<dbReference type="Pfam" id="PF01395">
    <property type="entry name" value="PBP_GOBP"/>
    <property type="match status" value="1"/>
</dbReference>
<organism evidence="2 3">
    <name type="scientific">Allacma fusca</name>
    <dbReference type="NCBI Taxonomy" id="39272"/>
    <lineage>
        <taxon>Eukaryota</taxon>
        <taxon>Metazoa</taxon>
        <taxon>Ecdysozoa</taxon>
        <taxon>Arthropoda</taxon>
        <taxon>Hexapoda</taxon>
        <taxon>Collembola</taxon>
        <taxon>Symphypleona</taxon>
        <taxon>Sminthuridae</taxon>
        <taxon>Allacma</taxon>
    </lineage>
</organism>
<keyword evidence="1" id="KW-0732">Signal</keyword>
<evidence type="ECO:0000313" key="3">
    <source>
        <dbReference type="Proteomes" id="UP000708208"/>
    </source>
</evidence>
<dbReference type="AlphaFoldDB" id="A0A8J2LLX8"/>
<name>A0A8J2LLX8_9HEXA</name>
<dbReference type="Proteomes" id="UP000708208">
    <property type="component" value="Unassembled WGS sequence"/>
</dbReference>